<dbReference type="PANTHER" id="PTHR42684:SF17">
    <property type="entry name" value="ADENOSYLMETHIONINE-8-AMINO-7-OXONONANOATE AMINOTRANSFERASE"/>
    <property type="match status" value="1"/>
</dbReference>
<feature type="binding site" evidence="11">
    <location>
        <position position="146"/>
    </location>
    <ligand>
        <name>substrate</name>
    </ligand>
</feature>
<dbReference type="EC" id="2.6.1.62" evidence="11"/>
<dbReference type="CDD" id="cd00610">
    <property type="entry name" value="OAT_like"/>
    <property type="match status" value="1"/>
</dbReference>
<dbReference type="PIRSF" id="PIRSF000521">
    <property type="entry name" value="Transaminase_4ab_Lys_Orn"/>
    <property type="match status" value="1"/>
</dbReference>
<feature type="binding site" evidence="11">
    <location>
        <position position="252"/>
    </location>
    <ligand>
        <name>pyridoxal 5'-phosphate</name>
        <dbReference type="ChEBI" id="CHEBI:597326"/>
    </ligand>
</feature>
<dbReference type="NCBIfam" id="NF004624">
    <property type="entry name" value="PRK05964.1"/>
    <property type="match status" value="1"/>
</dbReference>
<dbReference type="AlphaFoldDB" id="A0AB36TJ15"/>
<feature type="binding site" evidence="11">
    <location>
        <position position="281"/>
    </location>
    <ligand>
        <name>substrate</name>
    </ligand>
</feature>
<dbReference type="Pfam" id="PF00202">
    <property type="entry name" value="Aminotran_3"/>
    <property type="match status" value="1"/>
</dbReference>
<evidence type="ECO:0000256" key="5">
    <source>
        <dbReference type="ARBA" id="ARBA00022576"/>
    </source>
</evidence>
<comment type="cofactor">
    <cofactor evidence="1 11">
        <name>pyridoxal 5'-phosphate</name>
        <dbReference type="ChEBI" id="CHEBI:597326"/>
    </cofactor>
</comment>
<feature type="binding site" evidence="11">
    <location>
        <position position="316"/>
    </location>
    <ligand>
        <name>substrate</name>
    </ligand>
</feature>
<dbReference type="GO" id="GO:0004015">
    <property type="term" value="F:adenosylmethionine-8-amino-7-oxononanoate transaminase activity"/>
    <property type="evidence" value="ECO:0007669"/>
    <property type="project" value="UniProtKB-UniRule"/>
</dbReference>
<proteinExistence type="inferred from homology"/>
<evidence type="ECO:0000256" key="11">
    <source>
        <dbReference type="HAMAP-Rule" id="MF_00834"/>
    </source>
</evidence>
<keyword evidence="8 11" id="KW-0093">Biotin biosynthesis</keyword>
<keyword evidence="9 11" id="KW-0663">Pyridoxal phosphate</keyword>
<comment type="catalytic activity">
    <reaction evidence="11">
        <text>(8S)-8-amino-7-oxononanoate + S-adenosyl-L-methionine = S-adenosyl-4-methylsulfanyl-2-oxobutanoate + (7R,8S)-7,8-diammoniononanoate</text>
        <dbReference type="Rhea" id="RHEA:16861"/>
        <dbReference type="ChEBI" id="CHEBI:16490"/>
        <dbReference type="ChEBI" id="CHEBI:59789"/>
        <dbReference type="ChEBI" id="CHEBI:149468"/>
        <dbReference type="ChEBI" id="CHEBI:149469"/>
        <dbReference type="EC" id="2.6.1.62"/>
    </reaction>
</comment>
<comment type="function">
    <text evidence="11">Catalyzes the transfer of the alpha-amino group from S-adenosyl-L-methionine (SAM) to 7-keto-8-aminopelargonic acid (KAPA) to form 7,8-diaminopelargonic acid (DAPA). It is the only aminotransferase known to utilize SAM as an amino donor.</text>
</comment>
<dbReference type="PROSITE" id="PS00600">
    <property type="entry name" value="AA_TRANSFER_CLASS_3"/>
    <property type="match status" value="1"/>
</dbReference>
<dbReference type="InterPro" id="IPR005814">
    <property type="entry name" value="Aminotrans_3"/>
</dbReference>
<gene>
    <name evidence="11" type="primary">bioA</name>
    <name evidence="12" type="ORF">M972_112311</name>
</gene>
<dbReference type="GO" id="GO:0005737">
    <property type="term" value="C:cytoplasm"/>
    <property type="evidence" value="ECO:0007669"/>
    <property type="project" value="UniProtKB-SubCell"/>
</dbReference>
<evidence type="ECO:0000256" key="3">
    <source>
        <dbReference type="ARBA" id="ARBA00011738"/>
    </source>
</evidence>
<evidence type="ECO:0000256" key="7">
    <source>
        <dbReference type="ARBA" id="ARBA00022691"/>
    </source>
</evidence>
<dbReference type="SUPFAM" id="SSF53383">
    <property type="entry name" value="PLP-dependent transferases"/>
    <property type="match status" value="1"/>
</dbReference>
<comment type="subcellular location">
    <subcellularLocation>
        <location evidence="2 11">Cytoplasm</location>
    </subcellularLocation>
</comment>
<dbReference type="InterPro" id="IPR049704">
    <property type="entry name" value="Aminotrans_3_PPA_site"/>
</dbReference>
<feature type="site" description="Participates in the substrate recognition with KAPA and in a stacking interaction with the adenine ring of SAM" evidence="11">
    <location>
        <position position="16"/>
    </location>
</feature>
<dbReference type="InterPro" id="IPR005815">
    <property type="entry name" value="BioA"/>
</dbReference>
<dbReference type="InterPro" id="IPR015421">
    <property type="entry name" value="PyrdxlP-dep_Trfase_major"/>
</dbReference>
<organism evidence="12 13">
    <name type="scientific">Acetivibrio thermocellus AD2</name>
    <dbReference type="NCBI Taxonomy" id="1138384"/>
    <lineage>
        <taxon>Bacteria</taxon>
        <taxon>Bacillati</taxon>
        <taxon>Bacillota</taxon>
        <taxon>Clostridia</taxon>
        <taxon>Eubacteriales</taxon>
        <taxon>Oscillospiraceae</taxon>
        <taxon>Acetivibrio</taxon>
    </lineage>
</organism>
<dbReference type="FunFam" id="3.40.640.10:FF:000078">
    <property type="entry name" value="Adenosylmethionine-8-amino-7-oxononanoate aminotransferase"/>
    <property type="match status" value="1"/>
</dbReference>
<reference evidence="12 13" key="1">
    <citation type="submission" date="2017-09" db="EMBL/GenBank/DDBJ databases">
        <title>Evaluation of Pacific Biosciences Sequencing Technology to Finishing C. thermocellum Genome Sequences.</title>
        <authorList>
            <person name="Brown S."/>
        </authorList>
    </citation>
    <scope>NUCLEOTIDE SEQUENCE [LARGE SCALE GENOMIC DNA]</scope>
    <source>
        <strain evidence="12 13">AD2</strain>
    </source>
</reference>
<feature type="modified residue" description="N6-(pyridoxal phosphate)lysine" evidence="11">
    <location>
        <position position="281"/>
    </location>
</feature>
<evidence type="ECO:0000256" key="6">
    <source>
        <dbReference type="ARBA" id="ARBA00022679"/>
    </source>
</evidence>
<feature type="binding site" evidence="11">
    <location>
        <begin position="317"/>
        <end position="318"/>
    </location>
    <ligand>
        <name>pyridoxal 5'-phosphate</name>
        <dbReference type="ChEBI" id="CHEBI:597326"/>
    </ligand>
</feature>
<evidence type="ECO:0000256" key="8">
    <source>
        <dbReference type="ARBA" id="ARBA00022756"/>
    </source>
</evidence>
<accession>A0AB36TJ15</accession>
<evidence type="ECO:0000256" key="2">
    <source>
        <dbReference type="ARBA" id="ARBA00004496"/>
    </source>
</evidence>
<evidence type="ECO:0000313" key="12">
    <source>
        <dbReference type="EMBL" id="PFH03500.1"/>
    </source>
</evidence>
<sequence>MYDLQRKDLEYIWHPCSQMKDYEDFPPIVIERGEGPYIFDVLGNRYIDAVSSWWVNLFGHCNKRINDAVKRQLDSLEHVIFANFSHRPAIELAGKIVEITPQGLNKVFFADNGSSAVEIALKLSFQYHLQTGSCEKKKFVALSDAYHGETLGALAVGGLDLYSKIYKPLMMSTIKVPGPDCYRCKYGKERTCCEAECFCEMEKILEEKHREICGVIIEPMVQAAAGMKIYSAKYLIKLREACSYYNIHLIADEIAVGFGRTGKMFACEHGGISPDIMCLSKGLTAGYMPLSLVVTTQKIYDAFYSDYIELKAFLHSHSYTGNPLACAAALESLKIFEDDDVLNKNREKSGLFRKLAESLAHSHPYVGEFRQIGMIAALELVENKAQKKEFDWKKRVGYNIYKLALKKGLLLRPLGNVLYFMPPYVVGQKDIEDIVSGAFYAINEYFGLDFKYKRMFP</sequence>
<comment type="caution">
    <text evidence="12">The sequence shown here is derived from an EMBL/GenBank/DDBJ whole genome shotgun (WGS) entry which is preliminary data.</text>
</comment>
<dbReference type="PANTHER" id="PTHR42684">
    <property type="entry name" value="ADENOSYLMETHIONINE-8-AMINO-7-OXONONANOATE AMINOTRANSFERASE"/>
    <property type="match status" value="1"/>
</dbReference>
<dbReference type="HAMAP" id="MF_00834">
    <property type="entry name" value="BioA"/>
    <property type="match status" value="1"/>
</dbReference>
<dbReference type="GO" id="GO:0030170">
    <property type="term" value="F:pyridoxal phosphate binding"/>
    <property type="evidence" value="ECO:0007669"/>
    <property type="project" value="UniProtKB-UniRule"/>
</dbReference>
<dbReference type="Gene3D" id="3.40.640.10">
    <property type="entry name" value="Type I PLP-dependent aspartate aminotransferase-like (Major domain)"/>
    <property type="match status" value="1"/>
</dbReference>
<comment type="subunit">
    <text evidence="3 11">Homodimer.</text>
</comment>
<comment type="similarity">
    <text evidence="10 11">Belongs to the class-III pyridoxal-phosphate-dependent aminotransferase family. BioA subfamily.</text>
</comment>
<dbReference type="GO" id="GO:0009102">
    <property type="term" value="P:biotin biosynthetic process"/>
    <property type="evidence" value="ECO:0007669"/>
    <property type="project" value="UniProtKB-UniRule"/>
</dbReference>
<dbReference type="NCBIfam" id="TIGR00508">
    <property type="entry name" value="bioA"/>
    <property type="match status" value="1"/>
</dbReference>
<keyword evidence="6 11" id="KW-0808">Transferase</keyword>
<dbReference type="GeneID" id="35803074"/>
<comment type="pathway">
    <text evidence="11">Cofactor biosynthesis; biotin biosynthesis; 7,8-diaminononanoate from 8-amino-7-oxononanoate (SAM route): step 1/1.</text>
</comment>
<feature type="binding site" evidence="11">
    <location>
        <position position="412"/>
    </location>
    <ligand>
        <name>substrate</name>
    </ligand>
</feature>
<dbReference type="Gene3D" id="3.90.1150.10">
    <property type="entry name" value="Aspartate Aminotransferase, domain 1"/>
    <property type="match status" value="1"/>
</dbReference>
<dbReference type="Proteomes" id="UP000223596">
    <property type="component" value="Unassembled WGS sequence"/>
</dbReference>
<keyword evidence="5 11" id="KW-0032">Aminotransferase</keyword>
<evidence type="ECO:0000256" key="9">
    <source>
        <dbReference type="ARBA" id="ARBA00022898"/>
    </source>
</evidence>
<name>A0AB36TJ15_ACETH</name>
<feature type="binding site" evidence="11">
    <location>
        <position position="53"/>
    </location>
    <ligand>
        <name>substrate</name>
    </ligand>
</feature>
<feature type="binding site" evidence="11">
    <location>
        <begin position="113"/>
        <end position="114"/>
    </location>
    <ligand>
        <name>pyridoxal 5'-phosphate</name>
        <dbReference type="ChEBI" id="CHEBI:597326"/>
    </ligand>
</feature>
<keyword evidence="7 11" id="KW-0949">S-adenosyl-L-methionine</keyword>
<protein>
    <recommendedName>
        <fullName evidence="11">Adenosylmethionine-8-amino-7-oxononanoate aminotransferase</fullName>
        <ecNumber evidence="11">2.6.1.62</ecNumber>
    </recommendedName>
    <alternativeName>
        <fullName evidence="11">7,8-diamino-pelargonic acid aminotransferase</fullName>
        <shortName evidence="11">DAPA AT</shortName>
        <shortName evidence="11">DAPA aminotransferase</shortName>
    </alternativeName>
    <alternativeName>
        <fullName evidence="11">7,8-diaminononanoate synthase</fullName>
        <shortName evidence="11">DANS</shortName>
    </alternativeName>
    <alternativeName>
        <fullName evidence="11">Diaminopelargonic acid synthase</fullName>
    </alternativeName>
</protein>
<evidence type="ECO:0000256" key="4">
    <source>
        <dbReference type="ARBA" id="ARBA00022490"/>
    </source>
</evidence>
<evidence type="ECO:0000313" key="13">
    <source>
        <dbReference type="Proteomes" id="UP000223596"/>
    </source>
</evidence>
<evidence type="ECO:0000256" key="10">
    <source>
        <dbReference type="ARBA" id="ARBA00060970"/>
    </source>
</evidence>
<dbReference type="InterPro" id="IPR015424">
    <property type="entry name" value="PyrdxlP-dep_Trfase"/>
</dbReference>
<dbReference type="EMBL" id="PDBW01000001">
    <property type="protein sequence ID" value="PFH03500.1"/>
    <property type="molecule type" value="Genomic_DNA"/>
</dbReference>
<dbReference type="RefSeq" id="WP_003520620.1">
    <property type="nucleotide sequence ID" value="NZ_CP013828.1"/>
</dbReference>
<keyword evidence="4 11" id="KW-0963">Cytoplasm</keyword>
<dbReference type="InterPro" id="IPR015422">
    <property type="entry name" value="PyrdxlP-dep_Trfase_small"/>
</dbReference>
<evidence type="ECO:0000256" key="1">
    <source>
        <dbReference type="ARBA" id="ARBA00001933"/>
    </source>
</evidence>